<keyword evidence="1" id="KW-1133">Transmembrane helix</keyword>
<dbReference type="Proteomes" id="UP000295814">
    <property type="component" value="Unassembled WGS sequence"/>
</dbReference>
<gene>
    <name evidence="2" type="ORF">E1J38_010730</name>
</gene>
<evidence type="ECO:0000313" key="3">
    <source>
        <dbReference type="Proteomes" id="UP000295814"/>
    </source>
</evidence>
<dbReference type="OrthoDB" id="9936209at2"/>
<sequence>MEEDKINLLEKYLAYQMLQLSLKFYTINKASKNFDIPKDTVKSYYFKVRKNIKVRALKRALIYLIIGSITLFIGVKGTFGESSKIILYGALLVGLGSIATSLGLFVLAFKGFVSLK</sequence>
<feature type="transmembrane region" description="Helical" evidence="1">
    <location>
        <begin position="85"/>
        <end position="109"/>
    </location>
</feature>
<keyword evidence="1" id="KW-0472">Membrane</keyword>
<dbReference type="RefSeq" id="WP_133356546.1">
    <property type="nucleotide sequence ID" value="NZ_SMZJ02000005.1"/>
</dbReference>
<feature type="transmembrane region" description="Helical" evidence="1">
    <location>
        <begin position="60"/>
        <end position="79"/>
    </location>
</feature>
<accession>A0A562YCP5</accession>
<comment type="caution">
    <text evidence="2">The sequence shown here is derived from an EMBL/GenBank/DDBJ whole genome shotgun (WGS) entry which is preliminary data.</text>
</comment>
<proteinExistence type="predicted"/>
<organism evidence="2 3">
    <name type="scientific">Seonamhaeicola sediminis</name>
    <dbReference type="NCBI Taxonomy" id="2528206"/>
    <lineage>
        <taxon>Bacteria</taxon>
        <taxon>Pseudomonadati</taxon>
        <taxon>Bacteroidota</taxon>
        <taxon>Flavobacteriia</taxon>
        <taxon>Flavobacteriales</taxon>
        <taxon>Flavobacteriaceae</taxon>
    </lineage>
</organism>
<dbReference type="AlphaFoldDB" id="A0A562YCP5"/>
<dbReference type="EMBL" id="SMZJ02000005">
    <property type="protein sequence ID" value="TWO32286.1"/>
    <property type="molecule type" value="Genomic_DNA"/>
</dbReference>
<keyword evidence="3" id="KW-1185">Reference proteome</keyword>
<keyword evidence="1" id="KW-0812">Transmembrane</keyword>
<name>A0A562YCP5_9FLAO</name>
<evidence type="ECO:0000313" key="2">
    <source>
        <dbReference type="EMBL" id="TWO32286.1"/>
    </source>
</evidence>
<evidence type="ECO:0000256" key="1">
    <source>
        <dbReference type="SAM" id="Phobius"/>
    </source>
</evidence>
<protein>
    <submittedName>
        <fullName evidence="2">Uncharacterized protein</fullName>
    </submittedName>
</protein>
<reference evidence="2 3" key="1">
    <citation type="submission" date="2019-07" db="EMBL/GenBank/DDBJ databases">
        <title>Seonamhaeicola sp. W255 draft genome.</title>
        <authorList>
            <person name="Zhang X.-Y."/>
            <person name="Zhang R."/>
            <person name="Zhong Y.-L."/>
            <person name="Du Z.-J."/>
        </authorList>
    </citation>
    <scope>NUCLEOTIDE SEQUENCE [LARGE SCALE GENOMIC DNA]</scope>
    <source>
        <strain evidence="2 3">W255</strain>
    </source>
</reference>